<protein>
    <recommendedName>
        <fullName evidence="4">Membrane protein YczE</fullName>
    </recommendedName>
</protein>
<reference evidence="2 3" key="1">
    <citation type="submission" date="2019-06" db="EMBL/GenBank/DDBJ databases">
        <title>Sequencing the genomes of 1000 actinobacteria strains.</title>
        <authorList>
            <person name="Klenk H.-P."/>
        </authorList>
    </citation>
    <scope>NUCLEOTIDE SEQUENCE [LARGE SCALE GENOMIC DNA]</scope>
    <source>
        <strain evidence="2 3">DSM 24083</strain>
    </source>
</reference>
<evidence type="ECO:0000313" key="2">
    <source>
        <dbReference type="EMBL" id="TQL73836.1"/>
    </source>
</evidence>
<gene>
    <name evidence="2" type="ORF">FB556_0284</name>
</gene>
<accession>A0A543AMS7</accession>
<evidence type="ECO:0008006" key="4">
    <source>
        <dbReference type="Google" id="ProtNLM"/>
    </source>
</evidence>
<proteinExistence type="predicted"/>
<evidence type="ECO:0000256" key="1">
    <source>
        <dbReference type="SAM" id="Phobius"/>
    </source>
</evidence>
<comment type="caution">
    <text evidence="2">The sequence shown here is derived from an EMBL/GenBank/DDBJ whole genome shotgun (WGS) entry which is preliminary data.</text>
</comment>
<dbReference type="Proteomes" id="UP000319746">
    <property type="component" value="Unassembled WGS sequence"/>
</dbReference>
<sequence length="232" mass="25172">MPEGMHNEEITTTEDTASQPKAASMLGRWATFLLGVFVMSVGIALSVHGQLGTAPISTFPAVIDAATSWSVGGVTVVMNAVFVLIQIIILRRRFPLFQLVQLPIAVIFGTLIDVSIFLTEWAQTDNYLLQWVVTIVGALILGIGVYIQIQPKLLYLPGEGIVMALTHVTSARFGTMKQIVDWSLVIIAAIVSLVLMQRLEGVREGTVFAAFAVGGVVKAIENLRRRRPAAKD</sequence>
<feature type="transmembrane region" description="Helical" evidence="1">
    <location>
        <begin position="179"/>
        <end position="199"/>
    </location>
</feature>
<keyword evidence="1" id="KW-1133">Transmembrane helix</keyword>
<feature type="transmembrane region" description="Helical" evidence="1">
    <location>
        <begin position="29"/>
        <end position="49"/>
    </location>
</feature>
<dbReference type="InterPro" id="IPR038750">
    <property type="entry name" value="YczE/YyaS-like"/>
</dbReference>
<keyword evidence="1" id="KW-0472">Membrane</keyword>
<dbReference type="Pfam" id="PF19700">
    <property type="entry name" value="DUF6198"/>
    <property type="match status" value="1"/>
</dbReference>
<organism evidence="2 3">
    <name type="scientific">Enteractinococcus coprophilus</name>
    <dbReference type="NCBI Taxonomy" id="1027633"/>
    <lineage>
        <taxon>Bacteria</taxon>
        <taxon>Bacillati</taxon>
        <taxon>Actinomycetota</taxon>
        <taxon>Actinomycetes</taxon>
        <taxon>Micrococcales</taxon>
        <taxon>Micrococcaceae</taxon>
    </lineage>
</organism>
<feature type="transmembrane region" description="Helical" evidence="1">
    <location>
        <begin position="102"/>
        <end position="122"/>
    </location>
</feature>
<dbReference type="AlphaFoldDB" id="A0A543AMS7"/>
<dbReference type="PANTHER" id="PTHR40078">
    <property type="entry name" value="INTEGRAL MEMBRANE PROTEIN-RELATED"/>
    <property type="match status" value="1"/>
</dbReference>
<keyword evidence="1" id="KW-0812">Transmembrane</keyword>
<name>A0A543AMS7_9MICC</name>
<feature type="transmembrane region" description="Helical" evidence="1">
    <location>
        <begin position="69"/>
        <end position="90"/>
    </location>
</feature>
<dbReference type="EMBL" id="VFOU01000001">
    <property type="protein sequence ID" value="TQL73836.1"/>
    <property type="molecule type" value="Genomic_DNA"/>
</dbReference>
<feature type="transmembrane region" description="Helical" evidence="1">
    <location>
        <begin position="128"/>
        <end position="147"/>
    </location>
</feature>
<keyword evidence="3" id="KW-1185">Reference proteome</keyword>
<dbReference type="PANTHER" id="PTHR40078:SF1">
    <property type="entry name" value="INTEGRAL MEMBRANE PROTEIN"/>
    <property type="match status" value="1"/>
</dbReference>
<evidence type="ECO:0000313" key="3">
    <source>
        <dbReference type="Proteomes" id="UP000319746"/>
    </source>
</evidence>
<dbReference type="RefSeq" id="WP_211343940.1">
    <property type="nucleotide sequence ID" value="NZ_BAABAN010000017.1"/>
</dbReference>